<protein>
    <submittedName>
        <fullName evidence="1">50S ribosomal protein L3</fullName>
    </submittedName>
</protein>
<name>A0A3D0WC56_9SPHN</name>
<keyword evidence="1" id="KW-0689">Ribosomal protein</keyword>
<proteinExistence type="predicted"/>
<comment type="caution">
    <text evidence="1">The sequence shown here is derived from an EMBL/GenBank/DDBJ whole genome shotgun (WGS) entry which is preliminary data.</text>
</comment>
<feature type="non-terminal residue" evidence="1">
    <location>
        <position position="24"/>
    </location>
</feature>
<dbReference type="GO" id="GO:0005840">
    <property type="term" value="C:ribosome"/>
    <property type="evidence" value="ECO:0007669"/>
    <property type="project" value="UniProtKB-KW"/>
</dbReference>
<keyword evidence="1" id="KW-0687">Ribonucleoprotein</keyword>
<sequence>MRTGVIAKKMGMTRLFQDDGRHVP</sequence>
<evidence type="ECO:0000313" key="1">
    <source>
        <dbReference type="EMBL" id="HCB76296.1"/>
    </source>
</evidence>
<dbReference type="AlphaFoldDB" id="A0A3D0WC56"/>
<dbReference type="Gene3D" id="2.40.30.10">
    <property type="entry name" value="Translation factors"/>
    <property type="match status" value="1"/>
</dbReference>
<accession>A0A3D0WC56</accession>
<organism evidence="1 2">
    <name type="scientific">Sphingomonas bacterium</name>
    <dbReference type="NCBI Taxonomy" id="1895847"/>
    <lineage>
        <taxon>Bacteria</taxon>
        <taxon>Pseudomonadati</taxon>
        <taxon>Pseudomonadota</taxon>
        <taxon>Alphaproteobacteria</taxon>
        <taxon>Sphingomonadales</taxon>
        <taxon>Sphingomonadaceae</taxon>
        <taxon>Sphingomonas</taxon>
    </lineage>
</organism>
<evidence type="ECO:0000313" key="2">
    <source>
        <dbReference type="Proteomes" id="UP000262699"/>
    </source>
</evidence>
<dbReference type="Proteomes" id="UP000262699">
    <property type="component" value="Unassembled WGS sequence"/>
</dbReference>
<dbReference type="EMBL" id="DOYJ01000247">
    <property type="protein sequence ID" value="HCB76296.1"/>
    <property type="molecule type" value="Genomic_DNA"/>
</dbReference>
<reference evidence="1 2" key="1">
    <citation type="journal article" date="2018" name="Nat. Biotechnol.">
        <title>A standardized bacterial taxonomy based on genome phylogeny substantially revises the tree of life.</title>
        <authorList>
            <person name="Parks D.H."/>
            <person name="Chuvochina M."/>
            <person name="Waite D.W."/>
            <person name="Rinke C."/>
            <person name="Skarshewski A."/>
            <person name="Chaumeil P.A."/>
            <person name="Hugenholtz P."/>
        </authorList>
    </citation>
    <scope>NUCLEOTIDE SEQUENCE [LARGE SCALE GENOMIC DNA]</scope>
    <source>
        <strain evidence="1">UBA9015</strain>
    </source>
</reference>
<gene>
    <name evidence="1" type="ORF">DEP91_08995</name>
</gene>